<protein>
    <submittedName>
        <fullName evidence="2">Uncharacterized protein</fullName>
    </submittedName>
</protein>
<reference evidence="2 3" key="1">
    <citation type="submission" date="2012-10" db="EMBL/GenBank/DDBJ databases">
        <authorList>
            <consortium name="Gibbon Genome Sequencing Consortium"/>
        </authorList>
    </citation>
    <scope>NUCLEOTIDE SEQUENCE [LARGE SCALE GENOMIC DNA]</scope>
</reference>
<keyword evidence="3" id="KW-1185">Reference proteome</keyword>
<dbReference type="Proteomes" id="UP000001073">
    <property type="component" value="Chromosome 4"/>
</dbReference>
<dbReference type="AlphaFoldDB" id="G1SBX7"/>
<sequence length="72" mass="8019">MQEDKAWITTEKIIQTGGCEPKHRRMCPDDSSENIMKWRTFLSEERTVTQAGDVTHTLGSKGPKAGVPFTGP</sequence>
<evidence type="ECO:0000313" key="3">
    <source>
        <dbReference type="Proteomes" id="UP000001073"/>
    </source>
</evidence>
<dbReference type="EMBL" id="ADFV01104942">
    <property type="status" value="NOT_ANNOTATED_CDS"/>
    <property type="molecule type" value="Genomic_DNA"/>
</dbReference>
<accession>G1SBX7</accession>
<dbReference type="InParanoid" id="G1SBX7"/>
<evidence type="ECO:0000256" key="1">
    <source>
        <dbReference type="SAM" id="MobiDB-lite"/>
    </source>
</evidence>
<reference evidence="2" key="3">
    <citation type="submission" date="2025-09" db="UniProtKB">
        <authorList>
            <consortium name="Ensembl"/>
        </authorList>
    </citation>
    <scope>IDENTIFICATION</scope>
</reference>
<dbReference type="HOGENOM" id="CLU_2960055_0_0_1"/>
<reference evidence="2" key="2">
    <citation type="submission" date="2025-08" db="UniProtKB">
        <authorList>
            <consortium name="Ensembl"/>
        </authorList>
    </citation>
    <scope>IDENTIFICATION</scope>
</reference>
<organism evidence="2 3">
    <name type="scientific">Nomascus leucogenys</name>
    <name type="common">Northern white-cheeked gibbon</name>
    <name type="synonym">Hylobates leucogenys</name>
    <dbReference type="NCBI Taxonomy" id="61853"/>
    <lineage>
        <taxon>Eukaryota</taxon>
        <taxon>Metazoa</taxon>
        <taxon>Chordata</taxon>
        <taxon>Craniata</taxon>
        <taxon>Vertebrata</taxon>
        <taxon>Euteleostomi</taxon>
        <taxon>Mammalia</taxon>
        <taxon>Eutheria</taxon>
        <taxon>Euarchontoglires</taxon>
        <taxon>Primates</taxon>
        <taxon>Haplorrhini</taxon>
        <taxon>Catarrhini</taxon>
        <taxon>Hylobatidae</taxon>
        <taxon>Nomascus</taxon>
    </lineage>
</organism>
<proteinExistence type="predicted"/>
<feature type="region of interest" description="Disordered" evidence="1">
    <location>
        <begin position="50"/>
        <end position="72"/>
    </location>
</feature>
<dbReference type="GeneTree" id="ENSGT00390000014180"/>
<evidence type="ECO:0000313" key="2">
    <source>
        <dbReference type="Ensembl" id="ENSNLEP00000023025.2"/>
    </source>
</evidence>
<name>G1SBX7_NOMLE</name>
<dbReference type="OMA" id="AENIMKW"/>
<dbReference type="Ensembl" id="ENSNLET00000024204.2">
    <property type="protein sequence ID" value="ENSNLEP00000023025.2"/>
    <property type="gene ID" value="ENSNLEG00000019179.2"/>
</dbReference>